<accession>A0A8G0ZZI0</accession>
<dbReference type="GO" id="GO:0046872">
    <property type="term" value="F:metal ion binding"/>
    <property type="evidence" value="ECO:0007669"/>
    <property type="project" value="UniProtKB-KW"/>
</dbReference>
<evidence type="ECO:0000256" key="2">
    <source>
        <dbReference type="ARBA" id="ARBA00022617"/>
    </source>
</evidence>
<dbReference type="PANTHER" id="PTHR11961">
    <property type="entry name" value="CYTOCHROME C"/>
    <property type="match status" value="1"/>
</dbReference>
<name>A0A8G0ZZI0_9RHOB</name>
<keyword evidence="3 6" id="KW-0479">Metal-binding</keyword>
<dbReference type="EMBL" id="CP069370">
    <property type="protein sequence ID" value="QYZ72006.1"/>
    <property type="molecule type" value="Genomic_DNA"/>
</dbReference>
<organism evidence="9 10">
    <name type="scientific">Neotabrizicola shimadae</name>
    <dbReference type="NCBI Taxonomy" id="2807096"/>
    <lineage>
        <taxon>Bacteria</taxon>
        <taxon>Pseudomonadati</taxon>
        <taxon>Pseudomonadota</taxon>
        <taxon>Alphaproteobacteria</taxon>
        <taxon>Rhodobacterales</taxon>
        <taxon>Paracoccaceae</taxon>
        <taxon>Neotabrizicola</taxon>
    </lineage>
</organism>
<protein>
    <submittedName>
        <fullName evidence="9">C-type cytochrome</fullName>
    </submittedName>
</protein>
<evidence type="ECO:0000259" key="8">
    <source>
        <dbReference type="PROSITE" id="PS51007"/>
    </source>
</evidence>
<keyword evidence="10" id="KW-1185">Reference proteome</keyword>
<dbReference type="PROSITE" id="PS51007">
    <property type="entry name" value="CYTC"/>
    <property type="match status" value="1"/>
</dbReference>
<sequence length="158" mass="16623">MLNRRRAILLKLATFALTGALLAAPAFAQEVIGNAEAGAKVFAKCQTCHTVANEAGEVLAGKGAKTGPNLYGIAGRKAGSYPEFKYGASLVALGESGFVWDEASFVEYVNDPSKFLKAKLNDPKAKGNMSFKLPKEEDAQNVWAYLVSLAPAAAPASN</sequence>
<dbReference type="InterPro" id="IPR009056">
    <property type="entry name" value="Cyt_c-like_dom"/>
</dbReference>
<keyword evidence="7" id="KW-0732">Signal</keyword>
<feature type="domain" description="Cytochrome c" evidence="8">
    <location>
        <begin position="33"/>
        <end position="150"/>
    </location>
</feature>
<feature type="signal peptide" evidence="7">
    <location>
        <begin position="1"/>
        <end position="28"/>
    </location>
</feature>
<evidence type="ECO:0000256" key="3">
    <source>
        <dbReference type="ARBA" id="ARBA00022723"/>
    </source>
</evidence>
<gene>
    <name evidence="9" type="ORF">JO391_16290</name>
</gene>
<dbReference type="GO" id="GO:0009055">
    <property type="term" value="F:electron transfer activity"/>
    <property type="evidence" value="ECO:0007669"/>
    <property type="project" value="InterPro"/>
</dbReference>
<dbReference type="GO" id="GO:0020037">
    <property type="term" value="F:heme binding"/>
    <property type="evidence" value="ECO:0007669"/>
    <property type="project" value="InterPro"/>
</dbReference>
<dbReference type="KEGG" id="nsm:JO391_16290"/>
<keyword evidence="2 6" id="KW-0349">Heme</keyword>
<dbReference type="InterPro" id="IPR002327">
    <property type="entry name" value="Cyt_c_1A/1B"/>
</dbReference>
<evidence type="ECO:0000256" key="5">
    <source>
        <dbReference type="ARBA" id="ARBA00023004"/>
    </source>
</evidence>
<keyword evidence="5 6" id="KW-0408">Iron</keyword>
<dbReference type="AlphaFoldDB" id="A0A8G0ZZI0"/>
<dbReference type="Proteomes" id="UP000826300">
    <property type="component" value="Chromosome"/>
</dbReference>
<evidence type="ECO:0000256" key="4">
    <source>
        <dbReference type="ARBA" id="ARBA00022982"/>
    </source>
</evidence>
<evidence type="ECO:0000256" key="7">
    <source>
        <dbReference type="SAM" id="SignalP"/>
    </source>
</evidence>
<keyword evidence="1" id="KW-0813">Transport</keyword>
<evidence type="ECO:0000313" key="10">
    <source>
        <dbReference type="Proteomes" id="UP000826300"/>
    </source>
</evidence>
<dbReference type="SUPFAM" id="SSF46626">
    <property type="entry name" value="Cytochrome c"/>
    <property type="match status" value="1"/>
</dbReference>
<keyword evidence="4" id="KW-0249">Electron transport</keyword>
<feature type="chain" id="PRO_5034292463" evidence="7">
    <location>
        <begin position="29"/>
        <end position="158"/>
    </location>
</feature>
<dbReference type="InterPro" id="IPR036909">
    <property type="entry name" value="Cyt_c-like_dom_sf"/>
</dbReference>
<reference evidence="9" key="1">
    <citation type="submission" date="2021-02" db="EMBL/GenBank/DDBJ databases">
        <title>Rhodobacter shimadae sp. nov., an aerobic anoxygenic phototrophic bacterium isolated from a hot spring.</title>
        <authorList>
            <person name="Muramatsu S."/>
            <person name="Haruta S."/>
            <person name="Hirose S."/>
            <person name="Hanada S."/>
        </authorList>
    </citation>
    <scope>NUCLEOTIDE SEQUENCE</scope>
    <source>
        <strain evidence="9">N10</strain>
    </source>
</reference>
<proteinExistence type="predicted"/>
<evidence type="ECO:0000256" key="6">
    <source>
        <dbReference type="PROSITE-ProRule" id="PRU00433"/>
    </source>
</evidence>
<evidence type="ECO:0000256" key="1">
    <source>
        <dbReference type="ARBA" id="ARBA00022448"/>
    </source>
</evidence>
<dbReference type="Gene3D" id="1.10.760.10">
    <property type="entry name" value="Cytochrome c-like domain"/>
    <property type="match status" value="1"/>
</dbReference>
<evidence type="ECO:0000313" key="9">
    <source>
        <dbReference type="EMBL" id="QYZ72006.1"/>
    </source>
</evidence>